<accession>A0A6J7Q249</accession>
<keyword evidence="2" id="KW-0201">Cytochrome c-type biogenesis</keyword>
<evidence type="ECO:0000256" key="1">
    <source>
        <dbReference type="ARBA" id="ARBA00004196"/>
    </source>
</evidence>
<dbReference type="EMBL" id="CAFBPJ010000030">
    <property type="protein sequence ID" value="CAB5011737.1"/>
    <property type="molecule type" value="Genomic_DNA"/>
</dbReference>
<feature type="domain" description="Thioredoxin" evidence="5">
    <location>
        <begin position="1"/>
        <end position="136"/>
    </location>
</feature>
<gene>
    <name evidence="6" type="ORF">UFOPK4092_00429</name>
</gene>
<evidence type="ECO:0000256" key="2">
    <source>
        <dbReference type="ARBA" id="ARBA00022748"/>
    </source>
</evidence>
<dbReference type="InterPro" id="IPR050553">
    <property type="entry name" value="Thioredoxin_ResA/DsbE_sf"/>
</dbReference>
<dbReference type="CDD" id="cd02966">
    <property type="entry name" value="TlpA_like_family"/>
    <property type="match status" value="1"/>
</dbReference>
<name>A0A6J7Q249_9ZZZZ</name>
<evidence type="ECO:0000313" key="6">
    <source>
        <dbReference type="EMBL" id="CAB5011737.1"/>
    </source>
</evidence>
<dbReference type="InterPro" id="IPR013740">
    <property type="entry name" value="Redoxin"/>
</dbReference>
<dbReference type="Pfam" id="PF08534">
    <property type="entry name" value="Redoxin"/>
    <property type="match status" value="1"/>
</dbReference>
<dbReference type="Gene3D" id="3.40.30.10">
    <property type="entry name" value="Glutaredoxin"/>
    <property type="match status" value="1"/>
</dbReference>
<keyword evidence="4" id="KW-0676">Redox-active center</keyword>
<dbReference type="PANTHER" id="PTHR42852:SF6">
    <property type="entry name" value="THIOL:DISULFIDE INTERCHANGE PROTEIN DSBE"/>
    <property type="match status" value="1"/>
</dbReference>
<protein>
    <submittedName>
        <fullName evidence="6">Unannotated protein</fullName>
    </submittedName>
</protein>
<dbReference type="PANTHER" id="PTHR42852">
    <property type="entry name" value="THIOL:DISULFIDE INTERCHANGE PROTEIN DSBE"/>
    <property type="match status" value="1"/>
</dbReference>
<evidence type="ECO:0000256" key="4">
    <source>
        <dbReference type="ARBA" id="ARBA00023284"/>
    </source>
</evidence>
<dbReference type="AlphaFoldDB" id="A0A6J7Q249"/>
<reference evidence="6" key="1">
    <citation type="submission" date="2020-05" db="EMBL/GenBank/DDBJ databases">
        <authorList>
            <person name="Chiriac C."/>
            <person name="Salcher M."/>
            <person name="Ghai R."/>
            <person name="Kavagutti S V."/>
        </authorList>
    </citation>
    <scope>NUCLEOTIDE SEQUENCE</scope>
</reference>
<sequence length="142" mass="14673">MPPIAGATLSGAQLDLATLAGSVVVLNSWASWCAPCIEETPELIAASLRTASSDVVFVGLNVKDEPTKARKFVEQLQIPYDSIMDPEGALLATLPEVPPGALPSTLVIDRTGRVAVRIIGQVPPGELAGILEAVSAESTAAE</sequence>
<proteinExistence type="predicted"/>
<comment type="subcellular location">
    <subcellularLocation>
        <location evidence="1">Cell envelope</location>
    </subcellularLocation>
</comment>
<organism evidence="6">
    <name type="scientific">freshwater metagenome</name>
    <dbReference type="NCBI Taxonomy" id="449393"/>
    <lineage>
        <taxon>unclassified sequences</taxon>
        <taxon>metagenomes</taxon>
        <taxon>ecological metagenomes</taxon>
    </lineage>
</organism>
<dbReference type="InterPro" id="IPR036249">
    <property type="entry name" value="Thioredoxin-like_sf"/>
</dbReference>
<dbReference type="PROSITE" id="PS51352">
    <property type="entry name" value="THIOREDOXIN_2"/>
    <property type="match status" value="1"/>
</dbReference>
<evidence type="ECO:0000259" key="5">
    <source>
        <dbReference type="PROSITE" id="PS51352"/>
    </source>
</evidence>
<dbReference type="GO" id="GO:0030313">
    <property type="term" value="C:cell envelope"/>
    <property type="evidence" value="ECO:0007669"/>
    <property type="project" value="UniProtKB-SubCell"/>
</dbReference>
<dbReference type="InterPro" id="IPR013766">
    <property type="entry name" value="Thioredoxin_domain"/>
</dbReference>
<dbReference type="SUPFAM" id="SSF52833">
    <property type="entry name" value="Thioredoxin-like"/>
    <property type="match status" value="1"/>
</dbReference>
<keyword evidence="3" id="KW-1015">Disulfide bond</keyword>
<evidence type="ECO:0000256" key="3">
    <source>
        <dbReference type="ARBA" id="ARBA00023157"/>
    </source>
</evidence>
<dbReference type="GO" id="GO:0016491">
    <property type="term" value="F:oxidoreductase activity"/>
    <property type="evidence" value="ECO:0007669"/>
    <property type="project" value="InterPro"/>
</dbReference>
<dbReference type="GO" id="GO:0017004">
    <property type="term" value="P:cytochrome complex assembly"/>
    <property type="evidence" value="ECO:0007669"/>
    <property type="project" value="UniProtKB-KW"/>
</dbReference>